<feature type="region of interest" description="Disordered" evidence="1">
    <location>
        <begin position="437"/>
        <end position="463"/>
    </location>
</feature>
<reference evidence="2" key="1">
    <citation type="journal article" date="2020" name="Microb. Genom.">
        <title>Genetic diversity of clinical and environmental Mucorales isolates obtained from an investigation of mucormycosis cases among solid organ transplant recipients.</title>
        <authorList>
            <person name="Nguyen M.H."/>
            <person name="Kaul D."/>
            <person name="Muto C."/>
            <person name="Cheng S.J."/>
            <person name="Richter R.A."/>
            <person name="Bruno V.M."/>
            <person name="Liu G."/>
            <person name="Beyhan S."/>
            <person name="Sundermann A.J."/>
            <person name="Mounaud S."/>
            <person name="Pasculle A.W."/>
            <person name="Nierman W.C."/>
            <person name="Driscoll E."/>
            <person name="Cumbie R."/>
            <person name="Clancy C.J."/>
            <person name="Dupont C.L."/>
        </authorList>
    </citation>
    <scope>NUCLEOTIDE SEQUENCE</scope>
    <source>
        <strain evidence="2">GL16</strain>
    </source>
</reference>
<dbReference type="AlphaFoldDB" id="A0A9P7C749"/>
<accession>A0A9P7C749</accession>
<organism evidence="2 3">
    <name type="scientific">Rhizopus oryzae</name>
    <name type="common">Mucormycosis agent</name>
    <name type="synonym">Rhizopus arrhizus var. delemar</name>
    <dbReference type="NCBI Taxonomy" id="64495"/>
    <lineage>
        <taxon>Eukaryota</taxon>
        <taxon>Fungi</taxon>
        <taxon>Fungi incertae sedis</taxon>
        <taxon>Mucoromycota</taxon>
        <taxon>Mucoromycotina</taxon>
        <taxon>Mucoromycetes</taxon>
        <taxon>Mucorales</taxon>
        <taxon>Mucorineae</taxon>
        <taxon>Rhizopodaceae</taxon>
        <taxon>Rhizopus</taxon>
    </lineage>
</organism>
<dbReference type="OrthoDB" id="2273539at2759"/>
<feature type="region of interest" description="Disordered" evidence="1">
    <location>
        <begin position="86"/>
        <end position="106"/>
    </location>
</feature>
<dbReference type="Proteomes" id="UP000717996">
    <property type="component" value="Unassembled WGS sequence"/>
</dbReference>
<evidence type="ECO:0000256" key="1">
    <source>
        <dbReference type="SAM" id="MobiDB-lite"/>
    </source>
</evidence>
<name>A0A9P7C749_RHIOR</name>
<evidence type="ECO:0000313" key="2">
    <source>
        <dbReference type="EMBL" id="KAG1538232.1"/>
    </source>
</evidence>
<proteinExistence type="predicted"/>
<comment type="caution">
    <text evidence="2">The sequence shown here is derived from an EMBL/GenBank/DDBJ whole genome shotgun (WGS) entry which is preliminary data.</text>
</comment>
<protein>
    <recommendedName>
        <fullName evidence="4">Endonuclease/exonuclease/phosphatase domain-containing protein</fullName>
    </recommendedName>
</protein>
<evidence type="ECO:0000313" key="3">
    <source>
        <dbReference type="Proteomes" id="UP000717996"/>
    </source>
</evidence>
<feature type="compositionally biased region" description="Low complexity" evidence="1">
    <location>
        <begin position="449"/>
        <end position="458"/>
    </location>
</feature>
<sequence>MDTRLTAIATIVNERCSRTLERLRYPVAVAVSKFFLANAMVSDEAVSEVFSSKGDRPTIRRHRDDPVEDMAMDLNTDYYNASSRLVSDPSLPSSPSIPLSQSTPSTHTSSLVPLTIGLWNANGLQASTVDDLLRHCQPFSLVFITETWLLPPARFPTSWQLFHLYGSPAAGQYRGSMSVCAFFLSNTTIRNTTRVSLSRSKHSSFAIELETWFRSNETDVTENSYTVASNEWMDGTRPDVVYTVKDKPTAINPHILIEFQDKVSRDFMSRLINYSLFAYHGYKVYPIDLVFVIKGFSSVSVEKEFIVASEKPFLKIESKFWTKECLLLLAKSILGYIGQSPMDPMVAMGYFLTSGAVSLGSLEHQLDPTLLFYNTPMPLDMSWDNFEAILVKNTAHLESALIYIQKEHQQEISKKQTESANDHQSKKREFITTNDQPIRYNNHSSTRSNLPNYNNNNNTKYPDDHAKMRFARIKYEERKKAMNNHRPSVNNKPNNTKVKNENNGKAIAGLEVTLQSNFASQNLKVVKGDISNSLSFNSSQDDIKTCNNHYDSSSKGEYELFFNEYDGDLISSNRDNNLDLEYNNDVNIFALRNNNVGDIDYLFDSDRVSFSSVIPVISTQLIK</sequence>
<feature type="compositionally biased region" description="Low complexity" evidence="1">
    <location>
        <begin position="86"/>
        <end position="105"/>
    </location>
</feature>
<feature type="compositionally biased region" description="Polar residues" evidence="1">
    <location>
        <begin position="437"/>
        <end position="448"/>
    </location>
</feature>
<gene>
    <name evidence="2" type="ORF">G6F51_009895</name>
</gene>
<evidence type="ECO:0008006" key="4">
    <source>
        <dbReference type="Google" id="ProtNLM"/>
    </source>
</evidence>
<dbReference type="EMBL" id="JAANIT010001915">
    <property type="protein sequence ID" value="KAG1538232.1"/>
    <property type="molecule type" value="Genomic_DNA"/>
</dbReference>